<evidence type="ECO:0000313" key="4">
    <source>
        <dbReference type="EMBL" id="KAK8723181.1"/>
    </source>
</evidence>
<dbReference type="SMART" id="SM00060">
    <property type="entry name" value="FN3"/>
    <property type="match status" value="1"/>
</dbReference>
<dbReference type="InterPro" id="IPR003961">
    <property type="entry name" value="FN3_dom"/>
</dbReference>
<feature type="domain" description="Ig-like" evidence="2">
    <location>
        <begin position="134"/>
        <end position="220"/>
    </location>
</feature>
<dbReference type="InterPro" id="IPR050964">
    <property type="entry name" value="Striated_Muscle_Regulatory"/>
</dbReference>
<organism evidence="4 5">
    <name type="scientific">Cherax quadricarinatus</name>
    <name type="common">Australian red claw crayfish</name>
    <dbReference type="NCBI Taxonomy" id="27406"/>
    <lineage>
        <taxon>Eukaryota</taxon>
        <taxon>Metazoa</taxon>
        <taxon>Ecdysozoa</taxon>
        <taxon>Arthropoda</taxon>
        <taxon>Crustacea</taxon>
        <taxon>Multicrustacea</taxon>
        <taxon>Malacostraca</taxon>
        <taxon>Eumalacostraca</taxon>
        <taxon>Eucarida</taxon>
        <taxon>Decapoda</taxon>
        <taxon>Pleocyemata</taxon>
        <taxon>Astacidea</taxon>
        <taxon>Parastacoidea</taxon>
        <taxon>Parastacidae</taxon>
        <taxon>Cherax</taxon>
    </lineage>
</organism>
<dbReference type="SUPFAM" id="SSF49265">
    <property type="entry name" value="Fibronectin type III"/>
    <property type="match status" value="1"/>
</dbReference>
<feature type="domain" description="Fibronectin type-III" evidence="3">
    <location>
        <begin position="1"/>
        <end position="45"/>
    </location>
</feature>
<comment type="caution">
    <text evidence="4">The sequence shown here is derived from an EMBL/GenBank/DDBJ whole genome shotgun (WGS) entry which is preliminary data.</text>
</comment>
<keyword evidence="5" id="KW-1185">Reference proteome</keyword>
<gene>
    <name evidence="4" type="ORF">OTU49_011888</name>
</gene>
<dbReference type="InterPro" id="IPR013783">
    <property type="entry name" value="Ig-like_fold"/>
</dbReference>
<evidence type="ECO:0000256" key="1">
    <source>
        <dbReference type="ARBA" id="ARBA00022737"/>
    </source>
</evidence>
<dbReference type="InterPro" id="IPR036116">
    <property type="entry name" value="FN3_sf"/>
</dbReference>
<feature type="domain" description="Fibronectin type-III" evidence="3">
    <location>
        <begin position="49"/>
        <end position="144"/>
    </location>
</feature>
<accession>A0AAW0W1Z3</accession>
<dbReference type="PANTHER" id="PTHR13817:SF166">
    <property type="entry name" value="NEURONAL IGCAM-RELATED"/>
    <property type="match status" value="1"/>
</dbReference>
<dbReference type="Proteomes" id="UP001445076">
    <property type="component" value="Unassembled WGS sequence"/>
</dbReference>
<dbReference type="SUPFAM" id="SSF48726">
    <property type="entry name" value="Immunoglobulin"/>
    <property type="match status" value="1"/>
</dbReference>
<feature type="non-terminal residue" evidence="4">
    <location>
        <position position="220"/>
    </location>
</feature>
<dbReference type="InterPro" id="IPR036179">
    <property type="entry name" value="Ig-like_dom_sf"/>
</dbReference>
<dbReference type="PROSITE" id="PS50853">
    <property type="entry name" value="FN3"/>
    <property type="match status" value="2"/>
</dbReference>
<dbReference type="AlphaFoldDB" id="A0AAW0W1Z3"/>
<dbReference type="EMBL" id="JARKIK010000091">
    <property type="protein sequence ID" value="KAK8723181.1"/>
    <property type="molecule type" value="Genomic_DNA"/>
</dbReference>
<dbReference type="CDD" id="cd00063">
    <property type="entry name" value="FN3"/>
    <property type="match status" value="1"/>
</dbReference>
<evidence type="ECO:0000313" key="5">
    <source>
        <dbReference type="Proteomes" id="UP001445076"/>
    </source>
</evidence>
<evidence type="ECO:0000259" key="3">
    <source>
        <dbReference type="PROSITE" id="PS50853"/>
    </source>
</evidence>
<feature type="non-terminal residue" evidence="4">
    <location>
        <position position="1"/>
    </location>
</feature>
<dbReference type="PANTHER" id="PTHR13817">
    <property type="entry name" value="TITIN"/>
    <property type="match status" value="1"/>
</dbReference>
<dbReference type="Pfam" id="PF13927">
    <property type="entry name" value="Ig_3"/>
    <property type="match status" value="1"/>
</dbReference>
<protein>
    <submittedName>
        <fullName evidence="4">Uncharacterized protein</fullName>
    </submittedName>
</protein>
<dbReference type="PROSITE" id="PS50835">
    <property type="entry name" value="IG_LIKE"/>
    <property type="match status" value="1"/>
</dbReference>
<keyword evidence="1" id="KW-0677">Repeat</keyword>
<dbReference type="InterPro" id="IPR007110">
    <property type="entry name" value="Ig-like_dom"/>
</dbReference>
<proteinExistence type="predicted"/>
<reference evidence="4 5" key="1">
    <citation type="journal article" date="2024" name="BMC Genomics">
        <title>Genome assembly of redclaw crayfish (Cherax quadricarinatus) provides insights into its immune adaptation and hypoxia tolerance.</title>
        <authorList>
            <person name="Liu Z."/>
            <person name="Zheng J."/>
            <person name="Li H."/>
            <person name="Fang K."/>
            <person name="Wang S."/>
            <person name="He J."/>
            <person name="Zhou D."/>
            <person name="Weng S."/>
            <person name="Chi M."/>
            <person name="Gu Z."/>
            <person name="He J."/>
            <person name="Li F."/>
            <person name="Wang M."/>
        </authorList>
    </citation>
    <scope>NUCLEOTIDE SEQUENCE [LARGE SCALE GENOMIC DNA]</scope>
    <source>
        <strain evidence="4">ZL_2023a</strain>
    </source>
</reference>
<evidence type="ECO:0000259" key="2">
    <source>
        <dbReference type="PROSITE" id="PS50835"/>
    </source>
</evidence>
<name>A0AAW0W1Z3_CHEQU</name>
<dbReference type="Pfam" id="PF00041">
    <property type="entry name" value="fn3"/>
    <property type="match status" value="1"/>
</dbReference>
<sequence>VNTTNLEKNLDGLPSATNISVRVKAFNDVGFSPPNHPVFCLTEDDVPGPPERVRVVVTGGTTLLVTWVPPQPYTGAILHYTLYSARDDQVAVRDVVGAGGSEATWRELTGLTPTSRVQVWVTATTVAGEGNPSPRLTALPTPKPTHAPVAVGGGRTWRVGSGAGVTLGCRGLGSPAPTIGWTRAGTTVSSGQLTQLLPGGDLHITAVRESTNYTCWVRNS</sequence>
<dbReference type="Gene3D" id="2.60.40.10">
    <property type="entry name" value="Immunoglobulins"/>
    <property type="match status" value="3"/>
</dbReference>